<accession>A0ACB7Z052</accession>
<comment type="caution">
    <text evidence="1">The sequence shown here is derived from an EMBL/GenBank/DDBJ whole genome shotgun (WGS) entry which is preliminary data.</text>
</comment>
<name>A0ACB7Z052_9ERIC</name>
<gene>
    <name evidence="1" type="ORF">Vadar_032492</name>
</gene>
<keyword evidence="2" id="KW-1185">Reference proteome</keyword>
<dbReference type="Proteomes" id="UP000828048">
    <property type="component" value="Chromosome 3"/>
</dbReference>
<reference evidence="1 2" key="1">
    <citation type="journal article" date="2021" name="Hortic Res">
        <title>High-quality reference genome and annotation aids understanding of berry development for evergreen blueberry (Vaccinium darrowii).</title>
        <authorList>
            <person name="Yu J."/>
            <person name="Hulse-Kemp A.M."/>
            <person name="Babiker E."/>
            <person name="Staton M."/>
        </authorList>
    </citation>
    <scope>NUCLEOTIDE SEQUENCE [LARGE SCALE GENOMIC DNA]</scope>
    <source>
        <strain evidence="2">cv. NJ 8807/NJ 8810</strain>
        <tissue evidence="1">Young leaf</tissue>
    </source>
</reference>
<proteinExistence type="predicted"/>
<organism evidence="1 2">
    <name type="scientific">Vaccinium darrowii</name>
    <dbReference type="NCBI Taxonomy" id="229202"/>
    <lineage>
        <taxon>Eukaryota</taxon>
        <taxon>Viridiplantae</taxon>
        <taxon>Streptophyta</taxon>
        <taxon>Embryophyta</taxon>
        <taxon>Tracheophyta</taxon>
        <taxon>Spermatophyta</taxon>
        <taxon>Magnoliopsida</taxon>
        <taxon>eudicotyledons</taxon>
        <taxon>Gunneridae</taxon>
        <taxon>Pentapetalae</taxon>
        <taxon>asterids</taxon>
        <taxon>Ericales</taxon>
        <taxon>Ericaceae</taxon>
        <taxon>Vaccinioideae</taxon>
        <taxon>Vaccinieae</taxon>
        <taxon>Vaccinium</taxon>
    </lineage>
</organism>
<dbReference type="EMBL" id="CM037153">
    <property type="protein sequence ID" value="KAH7859171.1"/>
    <property type="molecule type" value="Genomic_DNA"/>
</dbReference>
<sequence length="434" mass="47064">MSGLDFSGVPSLIALLNESILSGGLNLKIYLVESKGAAIVCMLLALLLLGSWPAFLTLLERRGRLPQHSYLDYTITNLLAAVIIAFTFGEIGKSTSEEPNFLTQLSQDNWPSVLFAMAGGVVLSLGNLASQYAWAFVGISVTEVITASITVVIGTTMNYFLDDKINKAEILFPGVGCFLIAVFLGSFVHASNAADNKAKLRSLSDDYKYAAADDSVSKETRNDIVGTNDPERGTSTADKAKFGSADFIIELESRRAIKVFGKSTMTGLTIIFFAGICFSLFSPAFNLATNDQWHTLKEGIPNLTVYTAFFYFSVSCFVIAVILNIILLYHPVLNLPRSSIRAYLTDWNGRGWAFLAGLICGFGNGLQFMGGEAAGYAAADAVQALPLVSTFWGIVIFGEYRRSSRRTYILLVSMLFMFTVAVAVLIASAGQRDK</sequence>
<protein>
    <submittedName>
        <fullName evidence="1">Uncharacterized protein</fullName>
    </submittedName>
</protein>
<evidence type="ECO:0000313" key="1">
    <source>
        <dbReference type="EMBL" id="KAH7859171.1"/>
    </source>
</evidence>
<evidence type="ECO:0000313" key="2">
    <source>
        <dbReference type="Proteomes" id="UP000828048"/>
    </source>
</evidence>